<evidence type="ECO:0000313" key="7">
    <source>
        <dbReference type="EMBL" id="KRM96440.1"/>
    </source>
</evidence>
<keyword evidence="2" id="KW-0645">Protease</keyword>
<dbReference type="PATRIC" id="fig|1423725.3.peg.753"/>
<gene>
    <name evidence="7" type="ORF">FC19_GL000729</name>
</gene>
<dbReference type="Gene3D" id="3.30.70.1490">
    <property type="entry name" value="Cysteine protease Prp"/>
    <property type="match status" value="1"/>
</dbReference>
<dbReference type="PANTHER" id="PTHR39178">
    <property type="entry name" value="HYPOTHETICAL RIBOSOME-ASSOCIATED PROTEIN"/>
    <property type="match status" value="1"/>
</dbReference>
<organism evidence="7 8">
    <name type="scientific">Liquorilactobacillus aquaticus DSM 21051</name>
    <dbReference type="NCBI Taxonomy" id="1423725"/>
    <lineage>
        <taxon>Bacteria</taxon>
        <taxon>Bacillati</taxon>
        <taxon>Bacillota</taxon>
        <taxon>Bacilli</taxon>
        <taxon>Lactobacillales</taxon>
        <taxon>Lactobacillaceae</taxon>
        <taxon>Liquorilactobacillus</taxon>
    </lineage>
</organism>
<keyword evidence="4" id="KW-0788">Thiol protease</keyword>
<evidence type="ECO:0000256" key="1">
    <source>
        <dbReference type="ARBA" id="ARBA00022517"/>
    </source>
</evidence>
<dbReference type="GO" id="GO:0006508">
    <property type="term" value="P:proteolysis"/>
    <property type="evidence" value="ECO:0007669"/>
    <property type="project" value="UniProtKB-KW"/>
</dbReference>
<protein>
    <recommendedName>
        <fullName evidence="6">Ribosomal processing cysteine protease Prp</fullName>
    </recommendedName>
</protein>
<dbReference type="SUPFAM" id="SSF118010">
    <property type="entry name" value="TM1457-like"/>
    <property type="match status" value="1"/>
</dbReference>
<comment type="caution">
    <text evidence="7">The sequence shown here is derived from an EMBL/GenBank/DDBJ whole genome shotgun (WGS) entry which is preliminary data.</text>
</comment>
<dbReference type="STRING" id="1423725.FC19_GL000729"/>
<evidence type="ECO:0000313" key="8">
    <source>
        <dbReference type="Proteomes" id="UP000051015"/>
    </source>
</evidence>
<evidence type="ECO:0000256" key="5">
    <source>
        <dbReference type="ARBA" id="ARBA00044503"/>
    </source>
</evidence>
<dbReference type="Pfam" id="PF04327">
    <property type="entry name" value="Peptidase_Prp"/>
    <property type="match status" value="1"/>
</dbReference>
<name>A0A0R2CX94_9LACO</name>
<dbReference type="EMBL" id="AYZD01000015">
    <property type="protein sequence ID" value="KRM96440.1"/>
    <property type="molecule type" value="Genomic_DNA"/>
</dbReference>
<evidence type="ECO:0000256" key="4">
    <source>
        <dbReference type="ARBA" id="ARBA00022807"/>
    </source>
</evidence>
<dbReference type="InterPro" id="IPR007422">
    <property type="entry name" value="Peptidase_Prp"/>
</dbReference>
<evidence type="ECO:0000256" key="6">
    <source>
        <dbReference type="ARBA" id="ARBA00044538"/>
    </source>
</evidence>
<accession>A0A0R2CX94</accession>
<dbReference type="GO" id="GO:0008234">
    <property type="term" value="F:cysteine-type peptidase activity"/>
    <property type="evidence" value="ECO:0007669"/>
    <property type="project" value="UniProtKB-KW"/>
</dbReference>
<dbReference type="Proteomes" id="UP000051015">
    <property type="component" value="Unassembled WGS sequence"/>
</dbReference>
<sequence>MIKVRFFDKNQKKCGFELTGHADSGEYGQDIVCAAVSVLAISTINGLEKLAQAVPKVNANEEEGGYLKVELDQQGLDNSDAQLLLANFELGLRDIVKNYAEYIKIID</sequence>
<dbReference type="GO" id="GO:0042254">
    <property type="term" value="P:ribosome biogenesis"/>
    <property type="evidence" value="ECO:0007669"/>
    <property type="project" value="UniProtKB-KW"/>
</dbReference>
<dbReference type="AlphaFoldDB" id="A0A0R2CX94"/>
<comment type="similarity">
    <text evidence="5">Belongs to the Prp family.</text>
</comment>
<keyword evidence="8" id="KW-1185">Reference proteome</keyword>
<reference evidence="7 8" key="1">
    <citation type="journal article" date="2015" name="Genome Announc.">
        <title>Expanding the biotechnology potential of lactobacilli through comparative genomics of 213 strains and associated genera.</title>
        <authorList>
            <person name="Sun Z."/>
            <person name="Harris H.M."/>
            <person name="McCann A."/>
            <person name="Guo C."/>
            <person name="Argimon S."/>
            <person name="Zhang W."/>
            <person name="Yang X."/>
            <person name="Jeffery I.B."/>
            <person name="Cooney J.C."/>
            <person name="Kagawa T.F."/>
            <person name="Liu W."/>
            <person name="Song Y."/>
            <person name="Salvetti E."/>
            <person name="Wrobel A."/>
            <person name="Rasinkangas P."/>
            <person name="Parkhill J."/>
            <person name="Rea M.C."/>
            <person name="O'Sullivan O."/>
            <person name="Ritari J."/>
            <person name="Douillard F.P."/>
            <person name="Paul Ross R."/>
            <person name="Yang R."/>
            <person name="Briner A.E."/>
            <person name="Felis G.E."/>
            <person name="de Vos W.M."/>
            <person name="Barrangou R."/>
            <person name="Klaenhammer T.R."/>
            <person name="Caufield P.W."/>
            <person name="Cui Y."/>
            <person name="Zhang H."/>
            <person name="O'Toole P.W."/>
        </authorList>
    </citation>
    <scope>NUCLEOTIDE SEQUENCE [LARGE SCALE GENOMIC DNA]</scope>
    <source>
        <strain evidence="7 8">DSM 21051</strain>
    </source>
</reference>
<evidence type="ECO:0000256" key="3">
    <source>
        <dbReference type="ARBA" id="ARBA00022801"/>
    </source>
</evidence>
<keyword evidence="3" id="KW-0378">Hydrolase</keyword>
<dbReference type="PANTHER" id="PTHR39178:SF1">
    <property type="entry name" value="RIBOSOMAL-PROCESSING CYSTEINE PROTEASE PRP"/>
    <property type="match status" value="1"/>
</dbReference>
<evidence type="ECO:0000256" key="2">
    <source>
        <dbReference type="ARBA" id="ARBA00022670"/>
    </source>
</evidence>
<proteinExistence type="inferred from homology"/>
<dbReference type="OrthoDB" id="48998at2"/>
<keyword evidence="1" id="KW-0690">Ribosome biogenesis</keyword>
<dbReference type="InterPro" id="IPR036764">
    <property type="entry name" value="Peptidase_Prp_sf"/>
</dbReference>
<dbReference type="RefSeq" id="WP_057875753.1">
    <property type="nucleotide sequence ID" value="NZ_AYZD01000015.1"/>
</dbReference>
<dbReference type="CDD" id="cd16332">
    <property type="entry name" value="Prp-like"/>
    <property type="match status" value="1"/>
</dbReference>